<feature type="coiled-coil region" evidence="1">
    <location>
        <begin position="1"/>
        <end position="28"/>
    </location>
</feature>
<dbReference type="AlphaFoldDB" id="A0A5B7DDL8"/>
<reference evidence="2 3" key="1">
    <citation type="submission" date="2019-05" db="EMBL/GenBank/DDBJ databases">
        <title>Another draft genome of Portunus trituberculatus and its Hox gene families provides insights of decapod evolution.</title>
        <authorList>
            <person name="Jeong J.-H."/>
            <person name="Song I."/>
            <person name="Kim S."/>
            <person name="Choi T."/>
            <person name="Kim D."/>
            <person name="Ryu S."/>
            <person name="Kim W."/>
        </authorList>
    </citation>
    <scope>NUCLEOTIDE SEQUENCE [LARGE SCALE GENOMIC DNA]</scope>
    <source>
        <tissue evidence="2">Muscle</tissue>
    </source>
</reference>
<sequence length="70" mass="8313">MQMLTEQMSRLTQEVDGLKTQMQHHRDEQGTVTARWWWVVYSAVIETRKRVCPRFSKGACKHGLHRLKES</sequence>
<keyword evidence="3" id="KW-1185">Reference proteome</keyword>
<protein>
    <submittedName>
        <fullName evidence="2">Uncharacterized protein</fullName>
    </submittedName>
</protein>
<proteinExistence type="predicted"/>
<organism evidence="2 3">
    <name type="scientific">Portunus trituberculatus</name>
    <name type="common">Swimming crab</name>
    <name type="synonym">Neptunus trituberculatus</name>
    <dbReference type="NCBI Taxonomy" id="210409"/>
    <lineage>
        <taxon>Eukaryota</taxon>
        <taxon>Metazoa</taxon>
        <taxon>Ecdysozoa</taxon>
        <taxon>Arthropoda</taxon>
        <taxon>Crustacea</taxon>
        <taxon>Multicrustacea</taxon>
        <taxon>Malacostraca</taxon>
        <taxon>Eumalacostraca</taxon>
        <taxon>Eucarida</taxon>
        <taxon>Decapoda</taxon>
        <taxon>Pleocyemata</taxon>
        <taxon>Brachyura</taxon>
        <taxon>Eubrachyura</taxon>
        <taxon>Portunoidea</taxon>
        <taxon>Portunidae</taxon>
        <taxon>Portuninae</taxon>
        <taxon>Portunus</taxon>
    </lineage>
</organism>
<accession>A0A5B7DDL8</accession>
<dbReference type="Proteomes" id="UP000324222">
    <property type="component" value="Unassembled WGS sequence"/>
</dbReference>
<name>A0A5B7DDL8_PORTR</name>
<evidence type="ECO:0000313" key="3">
    <source>
        <dbReference type="Proteomes" id="UP000324222"/>
    </source>
</evidence>
<gene>
    <name evidence="2" type="ORF">E2C01_012311</name>
</gene>
<keyword evidence="1" id="KW-0175">Coiled coil</keyword>
<dbReference type="EMBL" id="VSRR010000766">
    <property type="protein sequence ID" value="MPC19398.1"/>
    <property type="molecule type" value="Genomic_DNA"/>
</dbReference>
<evidence type="ECO:0000256" key="1">
    <source>
        <dbReference type="SAM" id="Coils"/>
    </source>
</evidence>
<comment type="caution">
    <text evidence="2">The sequence shown here is derived from an EMBL/GenBank/DDBJ whole genome shotgun (WGS) entry which is preliminary data.</text>
</comment>
<evidence type="ECO:0000313" key="2">
    <source>
        <dbReference type="EMBL" id="MPC19398.1"/>
    </source>
</evidence>